<sequence length="463" mass="52866">MDGIQSLALSTYKNQIFNEPYPNHLYDCLEILVDGNADAQDFESRRPEFDLARWLGSNGAKLDASLKVLCIDREHNVSLGISSACFYDVFSVMRADPAATYLIRQDYDGFHEFHEEKYLLTRFIGTPIYALLWTFDPATHATRAIFIQRRWAPYEEFKSVLVAHRDHIACPWLPGFASCHMLLRWTDRETEKGEHQTIWNIEISTGFGPYVPGNVKWKIKKGELAFDIGTLTDWSQAVNEAAGNLTNKIRHLKISQKVLELIAQEHKTVYSEERERGAFRFEREGHNTVLSKDSQSELQAIAAEHRRVRGSQRALHELGRAVPVLQRQSDTFLEFLAYLHDRSERLSDVLFALLTHEDAGTSVKIAAISARDGSAMKTIAVMTMAFLPATFFAALFAVPSLRWDQKDVIQENFWVYWAFTLPSTAMVFLIWFIINEPSRLSNGLSGLRKRLRGGRASSLRKES</sequence>
<gene>
    <name evidence="2" type="ORF">DL546_000994</name>
</gene>
<feature type="transmembrane region" description="Helical" evidence="1">
    <location>
        <begin position="413"/>
        <end position="434"/>
    </location>
</feature>
<organism evidence="2 3">
    <name type="scientific">Coniochaeta pulveracea</name>
    <dbReference type="NCBI Taxonomy" id="177199"/>
    <lineage>
        <taxon>Eukaryota</taxon>
        <taxon>Fungi</taxon>
        <taxon>Dikarya</taxon>
        <taxon>Ascomycota</taxon>
        <taxon>Pezizomycotina</taxon>
        <taxon>Sordariomycetes</taxon>
        <taxon>Sordariomycetidae</taxon>
        <taxon>Coniochaetales</taxon>
        <taxon>Coniochaetaceae</taxon>
        <taxon>Coniochaeta</taxon>
    </lineage>
</organism>
<feature type="transmembrane region" description="Helical" evidence="1">
    <location>
        <begin position="379"/>
        <end position="401"/>
    </location>
</feature>
<comment type="caution">
    <text evidence="2">The sequence shown here is derived from an EMBL/GenBank/DDBJ whole genome shotgun (WGS) entry which is preliminary data.</text>
</comment>
<dbReference type="Gene3D" id="1.20.58.340">
    <property type="entry name" value="Magnesium transport protein CorA, transmembrane region"/>
    <property type="match status" value="1"/>
</dbReference>
<accession>A0A420XW41</accession>
<dbReference type="EMBL" id="QVQW01000133">
    <property type="protein sequence ID" value="RKU39903.1"/>
    <property type="molecule type" value="Genomic_DNA"/>
</dbReference>
<keyword evidence="1" id="KW-1133">Transmembrane helix</keyword>
<name>A0A420XW41_9PEZI</name>
<keyword evidence="1" id="KW-0812">Transmembrane</keyword>
<dbReference type="Proteomes" id="UP000275385">
    <property type="component" value="Unassembled WGS sequence"/>
</dbReference>
<keyword evidence="3" id="KW-1185">Reference proteome</keyword>
<evidence type="ECO:0000256" key="1">
    <source>
        <dbReference type="SAM" id="Phobius"/>
    </source>
</evidence>
<dbReference type="AlphaFoldDB" id="A0A420XW41"/>
<dbReference type="OrthoDB" id="3561681at2759"/>
<dbReference type="STRING" id="177199.A0A420XW41"/>
<protein>
    <submittedName>
        <fullName evidence="2">Uncharacterized protein</fullName>
    </submittedName>
</protein>
<keyword evidence="1" id="KW-0472">Membrane</keyword>
<proteinExistence type="predicted"/>
<evidence type="ECO:0000313" key="3">
    <source>
        <dbReference type="Proteomes" id="UP000275385"/>
    </source>
</evidence>
<reference evidence="2 3" key="1">
    <citation type="submission" date="2018-08" db="EMBL/GenBank/DDBJ databases">
        <title>Draft genome of the lignicolous fungus Coniochaeta pulveracea.</title>
        <authorList>
            <person name="Borstlap C.J."/>
            <person name="De Witt R.N."/>
            <person name="Botha A."/>
            <person name="Volschenk H."/>
        </authorList>
    </citation>
    <scope>NUCLEOTIDE SEQUENCE [LARGE SCALE GENOMIC DNA]</scope>
    <source>
        <strain evidence="2 3">CAB683</strain>
    </source>
</reference>
<evidence type="ECO:0000313" key="2">
    <source>
        <dbReference type="EMBL" id="RKU39903.1"/>
    </source>
</evidence>